<dbReference type="EMBL" id="FQWH01000004">
    <property type="protein sequence ID" value="SHG81393.1"/>
    <property type="molecule type" value="Genomic_DNA"/>
</dbReference>
<dbReference type="PROSITE" id="PS51257">
    <property type="entry name" value="PROKAR_LIPOPROTEIN"/>
    <property type="match status" value="1"/>
</dbReference>
<name>A0A1M5MXB2_FLAJO</name>
<evidence type="ECO:0008006" key="3">
    <source>
        <dbReference type="Google" id="ProtNLM"/>
    </source>
</evidence>
<sequence>MKKTFFLIIVIAVLFSCQEKKVTFINLEKHSGEGFFDRGDREGERFIYKSILVENAPHGDKEILDILIKYKNQNLKDAAINKDAYSFTVFLYEKNNSTSYFIENADDPGGLTSQVLQDYYSKNGIGEITIDKCKNDKDWTAKISYFDMQRNLKDTILYNCKNNKR</sequence>
<proteinExistence type="predicted"/>
<dbReference type="RefSeq" id="WP_073409433.1">
    <property type="nucleotide sequence ID" value="NZ_FQWH01000004.1"/>
</dbReference>
<evidence type="ECO:0000313" key="1">
    <source>
        <dbReference type="EMBL" id="SHG81393.1"/>
    </source>
</evidence>
<dbReference type="Proteomes" id="UP000184112">
    <property type="component" value="Unassembled WGS sequence"/>
</dbReference>
<protein>
    <recommendedName>
        <fullName evidence="3">Lipoprotein</fullName>
    </recommendedName>
</protein>
<organism evidence="1 2">
    <name type="scientific">Flavobacterium johnsoniae</name>
    <name type="common">Cytophaga johnsonae</name>
    <dbReference type="NCBI Taxonomy" id="986"/>
    <lineage>
        <taxon>Bacteria</taxon>
        <taxon>Pseudomonadati</taxon>
        <taxon>Bacteroidota</taxon>
        <taxon>Flavobacteriia</taxon>
        <taxon>Flavobacteriales</taxon>
        <taxon>Flavobacteriaceae</taxon>
        <taxon>Flavobacterium</taxon>
    </lineage>
</organism>
<gene>
    <name evidence="1" type="ORF">SAMN05444388_104327</name>
</gene>
<accession>A0A1M5MXB2</accession>
<dbReference type="AlphaFoldDB" id="A0A1M5MXB2"/>
<evidence type="ECO:0000313" key="2">
    <source>
        <dbReference type="Proteomes" id="UP000184112"/>
    </source>
</evidence>
<reference evidence="1 2" key="1">
    <citation type="submission" date="2016-11" db="EMBL/GenBank/DDBJ databases">
        <authorList>
            <person name="Jaros S."/>
            <person name="Januszkiewicz K."/>
            <person name="Wedrychowicz H."/>
        </authorList>
    </citation>
    <scope>NUCLEOTIDE SEQUENCE [LARGE SCALE GENOMIC DNA]</scope>
    <source>
        <strain evidence="1 2">DSM 6792</strain>
    </source>
</reference>